<dbReference type="InterPro" id="IPR012816">
    <property type="entry name" value="NADAR"/>
</dbReference>
<dbReference type="AlphaFoldDB" id="A0A165LSA4"/>
<keyword evidence="2" id="KW-0472">Membrane</keyword>
<feature type="region of interest" description="Disordered" evidence="1">
    <location>
        <begin position="70"/>
        <end position="135"/>
    </location>
</feature>
<accession>A0A165LSA4</accession>
<keyword evidence="2" id="KW-0812">Transmembrane</keyword>
<feature type="transmembrane region" description="Helical" evidence="2">
    <location>
        <begin position="40"/>
        <end position="62"/>
    </location>
</feature>
<evidence type="ECO:0000256" key="1">
    <source>
        <dbReference type="SAM" id="MobiDB-lite"/>
    </source>
</evidence>
<dbReference type="EMBL" id="KV429119">
    <property type="protein sequence ID" value="KZT64791.1"/>
    <property type="molecule type" value="Genomic_DNA"/>
</dbReference>
<dbReference type="InterPro" id="IPR037238">
    <property type="entry name" value="YbiA-like_sf"/>
</dbReference>
<gene>
    <name evidence="4" type="ORF">DAEQUDRAFT_732253</name>
</gene>
<dbReference type="OrthoDB" id="206452at2759"/>
<feature type="domain" description="NADAR" evidence="3">
    <location>
        <begin position="146"/>
        <end position="286"/>
    </location>
</feature>
<evidence type="ECO:0000313" key="5">
    <source>
        <dbReference type="Proteomes" id="UP000076727"/>
    </source>
</evidence>
<evidence type="ECO:0000259" key="3">
    <source>
        <dbReference type="Pfam" id="PF08719"/>
    </source>
</evidence>
<keyword evidence="5" id="KW-1185">Reference proteome</keyword>
<sequence length="302" mass="34444">MNTLATPTDQCTPDQHPYAAHALSSTSFRDLSMSPDATDAIYTGAVVVARAATLCTISLALYEQMAWDQGQQTRPSRRQHHDSSKRVSTPGRRRLSRMDINASGHRGRPEVGDPGWSRRQTRGRSSSSPFGRPVAAPLNPTSSVLFYHRHEPYYEFTNFAPYPIRWNGHTYPSAEHLFQAHKFMTTRPDTADLIRQLPSPRAALEEAGRRRKQQRADWFEINVSVMDRILEAKFTQHSALRDLLLRTGNCELIEDSPVDSFWGWGHDHRGRNELGKALMRLRDKLRPSIRGNGVRLSRRRAY</sequence>
<evidence type="ECO:0000313" key="4">
    <source>
        <dbReference type="EMBL" id="KZT64791.1"/>
    </source>
</evidence>
<dbReference type="Pfam" id="PF08719">
    <property type="entry name" value="NADAR"/>
    <property type="match status" value="1"/>
</dbReference>
<dbReference type="Proteomes" id="UP000076727">
    <property type="component" value="Unassembled WGS sequence"/>
</dbReference>
<proteinExistence type="predicted"/>
<dbReference type="CDD" id="cd15457">
    <property type="entry name" value="NADAR"/>
    <property type="match status" value="1"/>
</dbReference>
<dbReference type="SUPFAM" id="SSF143990">
    <property type="entry name" value="YbiA-like"/>
    <property type="match status" value="1"/>
</dbReference>
<dbReference type="STRING" id="1314783.A0A165LSA4"/>
<organism evidence="4 5">
    <name type="scientific">Daedalea quercina L-15889</name>
    <dbReference type="NCBI Taxonomy" id="1314783"/>
    <lineage>
        <taxon>Eukaryota</taxon>
        <taxon>Fungi</taxon>
        <taxon>Dikarya</taxon>
        <taxon>Basidiomycota</taxon>
        <taxon>Agaricomycotina</taxon>
        <taxon>Agaricomycetes</taxon>
        <taxon>Polyporales</taxon>
        <taxon>Fomitopsis</taxon>
    </lineage>
</organism>
<dbReference type="Gene3D" id="1.10.357.40">
    <property type="entry name" value="YbiA-like"/>
    <property type="match status" value="1"/>
</dbReference>
<evidence type="ECO:0000256" key="2">
    <source>
        <dbReference type="SAM" id="Phobius"/>
    </source>
</evidence>
<dbReference type="NCBIfam" id="TIGR02464">
    <property type="entry name" value="ribofla_fusion"/>
    <property type="match status" value="1"/>
</dbReference>
<reference evidence="4 5" key="1">
    <citation type="journal article" date="2016" name="Mol. Biol. Evol.">
        <title>Comparative Genomics of Early-Diverging Mushroom-Forming Fungi Provides Insights into the Origins of Lignocellulose Decay Capabilities.</title>
        <authorList>
            <person name="Nagy L.G."/>
            <person name="Riley R."/>
            <person name="Tritt A."/>
            <person name="Adam C."/>
            <person name="Daum C."/>
            <person name="Floudas D."/>
            <person name="Sun H."/>
            <person name="Yadav J.S."/>
            <person name="Pangilinan J."/>
            <person name="Larsson K.H."/>
            <person name="Matsuura K."/>
            <person name="Barry K."/>
            <person name="Labutti K."/>
            <person name="Kuo R."/>
            <person name="Ohm R.A."/>
            <person name="Bhattacharya S.S."/>
            <person name="Shirouzu T."/>
            <person name="Yoshinaga Y."/>
            <person name="Martin F.M."/>
            <person name="Grigoriev I.V."/>
            <person name="Hibbett D.S."/>
        </authorList>
    </citation>
    <scope>NUCLEOTIDE SEQUENCE [LARGE SCALE GENOMIC DNA]</scope>
    <source>
        <strain evidence="4 5">L-15889</strain>
    </source>
</reference>
<name>A0A165LSA4_9APHY</name>
<keyword evidence="2" id="KW-1133">Transmembrane helix</keyword>
<protein>
    <submittedName>
        <fullName evidence="4">DUF1768-domain-containing protein</fullName>
    </submittedName>
</protein>